<dbReference type="InterPro" id="IPR013785">
    <property type="entry name" value="Aldolase_TIM"/>
</dbReference>
<dbReference type="PIRSF" id="PIRSF000368">
    <property type="entry name" value="NrdG"/>
    <property type="match status" value="1"/>
</dbReference>
<proteinExistence type="inferred from homology"/>
<organism evidence="13">
    <name type="scientific">bioreactor metagenome</name>
    <dbReference type="NCBI Taxonomy" id="1076179"/>
    <lineage>
        <taxon>unclassified sequences</taxon>
        <taxon>metagenomes</taxon>
        <taxon>ecological metagenomes</taxon>
    </lineage>
</organism>
<comment type="cofactor">
    <cofactor evidence="1">
        <name>[4Fe-4S] cluster</name>
        <dbReference type="ChEBI" id="CHEBI:49883"/>
    </cofactor>
</comment>
<protein>
    <recommendedName>
        <fullName evidence="4">Anaerobic ribonucleoside-triphosphate reductase-activating protein</fullName>
    </recommendedName>
    <alternativeName>
        <fullName evidence="11">Class III anaerobic ribonucleotide reductase small component</fullName>
    </alternativeName>
</protein>
<keyword evidence="7" id="KW-0479">Metal-binding</keyword>
<evidence type="ECO:0000256" key="7">
    <source>
        <dbReference type="ARBA" id="ARBA00022723"/>
    </source>
</evidence>
<dbReference type="SUPFAM" id="SSF102114">
    <property type="entry name" value="Radical SAM enzymes"/>
    <property type="match status" value="1"/>
</dbReference>
<dbReference type="PANTHER" id="PTHR30352:SF2">
    <property type="entry name" value="ANAEROBIC RIBONUCLEOSIDE-TRIPHOSPHATE REDUCTASE-ACTIVATING PROTEIN"/>
    <property type="match status" value="1"/>
</dbReference>
<dbReference type="EMBL" id="VSSQ01009425">
    <property type="protein sequence ID" value="MPM41590.1"/>
    <property type="molecule type" value="Genomic_DNA"/>
</dbReference>
<evidence type="ECO:0000256" key="1">
    <source>
        <dbReference type="ARBA" id="ARBA00001966"/>
    </source>
</evidence>
<dbReference type="CDD" id="cd01335">
    <property type="entry name" value="Radical_SAM"/>
    <property type="match status" value="1"/>
</dbReference>
<comment type="similarity">
    <text evidence="3">Belongs to the organic radical-activating enzymes family.</text>
</comment>
<name>A0A644ZL23_9ZZZZ</name>
<dbReference type="GO" id="GO:0051539">
    <property type="term" value="F:4 iron, 4 sulfur cluster binding"/>
    <property type="evidence" value="ECO:0007669"/>
    <property type="project" value="UniProtKB-KW"/>
</dbReference>
<comment type="function">
    <text evidence="2">Activation of anaerobic ribonucleoside-triphosphate reductase under anaerobic conditions by generation of an organic free radical, using S-adenosylmethionine and reduced flavodoxin as cosubstrates to produce 5'-deoxy-adenosine.</text>
</comment>
<dbReference type="SFLD" id="SFLDG01063">
    <property type="entry name" value="activating_enzymes__group_1"/>
    <property type="match status" value="1"/>
</dbReference>
<dbReference type="SFLD" id="SFLDG01066">
    <property type="entry name" value="organic_radical-activating_enz"/>
    <property type="match status" value="1"/>
</dbReference>
<evidence type="ECO:0000256" key="11">
    <source>
        <dbReference type="ARBA" id="ARBA00033436"/>
    </source>
</evidence>
<dbReference type="InterPro" id="IPR007197">
    <property type="entry name" value="rSAM"/>
</dbReference>
<keyword evidence="9" id="KW-0408">Iron</keyword>
<evidence type="ECO:0000256" key="3">
    <source>
        <dbReference type="ARBA" id="ARBA00009777"/>
    </source>
</evidence>
<evidence type="ECO:0000256" key="2">
    <source>
        <dbReference type="ARBA" id="ARBA00003852"/>
    </source>
</evidence>
<comment type="catalytic activity">
    <reaction evidence="12">
        <text>glycyl-[protein] + reduced [flavodoxin] + S-adenosyl-L-methionine = glycin-2-yl radical-[protein] + semiquinone [flavodoxin] + 5'-deoxyadenosine + L-methionine + H(+)</text>
        <dbReference type="Rhea" id="RHEA:61976"/>
        <dbReference type="Rhea" id="RHEA-COMP:10622"/>
        <dbReference type="Rhea" id="RHEA-COMP:14480"/>
        <dbReference type="Rhea" id="RHEA-COMP:15993"/>
        <dbReference type="Rhea" id="RHEA-COMP:15994"/>
        <dbReference type="ChEBI" id="CHEBI:15378"/>
        <dbReference type="ChEBI" id="CHEBI:17319"/>
        <dbReference type="ChEBI" id="CHEBI:29947"/>
        <dbReference type="ChEBI" id="CHEBI:32722"/>
        <dbReference type="ChEBI" id="CHEBI:57618"/>
        <dbReference type="ChEBI" id="CHEBI:57844"/>
        <dbReference type="ChEBI" id="CHEBI:59789"/>
        <dbReference type="ChEBI" id="CHEBI:140311"/>
    </reaction>
</comment>
<reference evidence="13" key="1">
    <citation type="submission" date="2019-08" db="EMBL/GenBank/DDBJ databases">
        <authorList>
            <person name="Kucharzyk K."/>
            <person name="Murdoch R.W."/>
            <person name="Higgins S."/>
            <person name="Loffler F."/>
        </authorList>
    </citation>
    <scope>NUCLEOTIDE SEQUENCE</scope>
</reference>
<keyword evidence="5" id="KW-0004">4Fe-4S</keyword>
<dbReference type="AlphaFoldDB" id="A0A644ZL23"/>
<evidence type="ECO:0000256" key="5">
    <source>
        <dbReference type="ARBA" id="ARBA00022485"/>
    </source>
</evidence>
<comment type="caution">
    <text evidence="13">The sequence shown here is derived from an EMBL/GenBank/DDBJ whole genome shotgun (WGS) entry which is preliminary data.</text>
</comment>
<keyword evidence="6" id="KW-0949">S-adenosyl-L-methionine</keyword>
<evidence type="ECO:0000256" key="8">
    <source>
        <dbReference type="ARBA" id="ARBA00023002"/>
    </source>
</evidence>
<dbReference type="PROSITE" id="PS01087">
    <property type="entry name" value="RADICAL_ACTIVATING"/>
    <property type="match status" value="1"/>
</dbReference>
<dbReference type="NCBIfam" id="TIGR02491">
    <property type="entry name" value="NrdG"/>
    <property type="match status" value="1"/>
</dbReference>
<gene>
    <name evidence="13" type="primary">nrdG_11</name>
    <name evidence="13" type="ORF">SDC9_88245</name>
</gene>
<dbReference type="InterPro" id="IPR058240">
    <property type="entry name" value="rSAM_sf"/>
</dbReference>
<dbReference type="Pfam" id="PF13353">
    <property type="entry name" value="Fer4_12"/>
    <property type="match status" value="1"/>
</dbReference>
<keyword evidence="8 13" id="KW-0560">Oxidoreductase</keyword>
<dbReference type="Gene3D" id="3.20.20.70">
    <property type="entry name" value="Aldolase class I"/>
    <property type="match status" value="1"/>
</dbReference>
<evidence type="ECO:0000256" key="6">
    <source>
        <dbReference type="ARBA" id="ARBA00022691"/>
    </source>
</evidence>
<sequence length="174" mass="19159">MNYANIKTCDIANGVGVRTSLFVSGCTHHCPGCFNASAQDFQYGKPFTRETEDFLLAELGKTYIEGLTLLGGEPFEPENQRALLPFVRRVRTECAGKTVWAFSGYTWEELTGNSHACACCEVTDALLSLVDVLVDGEFVEAQKDISLRFRGSANQRIIDVPASRRAGKIVLWNG</sequence>
<dbReference type="GO" id="GO:0046872">
    <property type="term" value="F:metal ion binding"/>
    <property type="evidence" value="ECO:0007669"/>
    <property type="project" value="UniProtKB-KW"/>
</dbReference>
<dbReference type="InterPro" id="IPR034457">
    <property type="entry name" value="Organic_radical-activating"/>
</dbReference>
<keyword evidence="10" id="KW-0411">Iron-sulfur</keyword>
<evidence type="ECO:0000256" key="12">
    <source>
        <dbReference type="ARBA" id="ARBA00047365"/>
    </source>
</evidence>
<evidence type="ECO:0000256" key="9">
    <source>
        <dbReference type="ARBA" id="ARBA00023004"/>
    </source>
</evidence>
<evidence type="ECO:0000313" key="13">
    <source>
        <dbReference type="EMBL" id="MPM41590.1"/>
    </source>
</evidence>
<evidence type="ECO:0000256" key="4">
    <source>
        <dbReference type="ARBA" id="ARBA00014281"/>
    </source>
</evidence>
<dbReference type="GO" id="GO:0043365">
    <property type="term" value="F:[formate-C-acetyltransferase]-activating enzyme activity"/>
    <property type="evidence" value="ECO:0007669"/>
    <property type="project" value="InterPro"/>
</dbReference>
<evidence type="ECO:0000256" key="10">
    <source>
        <dbReference type="ARBA" id="ARBA00023014"/>
    </source>
</evidence>
<dbReference type="InterPro" id="IPR012837">
    <property type="entry name" value="NrdG"/>
</dbReference>
<accession>A0A644ZL23</accession>
<dbReference type="GO" id="GO:0004748">
    <property type="term" value="F:ribonucleoside-diphosphate reductase activity, thioredoxin disulfide as acceptor"/>
    <property type="evidence" value="ECO:0007669"/>
    <property type="project" value="TreeGrafter"/>
</dbReference>
<dbReference type="SFLD" id="SFLDF00299">
    <property type="entry name" value="anaerobic_ribonucleoside-triph"/>
    <property type="match status" value="1"/>
</dbReference>
<dbReference type="InterPro" id="IPR001989">
    <property type="entry name" value="Radical_activat_CS"/>
</dbReference>
<dbReference type="SFLD" id="SFLDS00029">
    <property type="entry name" value="Radical_SAM"/>
    <property type="match status" value="1"/>
</dbReference>
<dbReference type="PANTHER" id="PTHR30352">
    <property type="entry name" value="PYRUVATE FORMATE-LYASE-ACTIVATING ENZYME"/>
    <property type="match status" value="1"/>
</dbReference>